<keyword evidence="2 6" id="KW-0698">rRNA processing</keyword>
<dbReference type="GO" id="GO:0070475">
    <property type="term" value="P:rRNA base methylation"/>
    <property type="evidence" value="ECO:0007669"/>
    <property type="project" value="TreeGrafter"/>
</dbReference>
<dbReference type="Pfam" id="PF05971">
    <property type="entry name" value="Methyltransf_10"/>
    <property type="match status" value="1"/>
</dbReference>
<evidence type="ECO:0000313" key="7">
    <source>
        <dbReference type="EMBL" id="CPR14394.1"/>
    </source>
</evidence>
<evidence type="ECO:0000313" key="8">
    <source>
        <dbReference type="Proteomes" id="UP000044377"/>
    </source>
</evidence>
<dbReference type="NCBIfam" id="NF008725">
    <property type="entry name" value="PRK11727.1"/>
    <property type="match status" value="1"/>
</dbReference>
<dbReference type="Proteomes" id="UP000044377">
    <property type="component" value="Unassembled WGS sequence"/>
</dbReference>
<keyword evidence="4 6" id="KW-0808">Transferase</keyword>
<dbReference type="PIRSF" id="PIRSF029038">
    <property type="entry name" value="Mtase_YbiN_prd"/>
    <property type="match status" value="1"/>
</dbReference>
<evidence type="ECO:0000256" key="4">
    <source>
        <dbReference type="ARBA" id="ARBA00022679"/>
    </source>
</evidence>
<dbReference type="CDD" id="cd02440">
    <property type="entry name" value="AdoMet_MTases"/>
    <property type="match status" value="1"/>
</dbReference>
<dbReference type="STRING" id="1109412.BN1221_00802c"/>
<dbReference type="PANTHER" id="PTHR13393:SF0">
    <property type="entry name" value="RNA N6-ADENOSINE-METHYLTRANSFERASE METTL16"/>
    <property type="match status" value="1"/>
</dbReference>
<reference evidence="8" key="1">
    <citation type="submission" date="2015-01" db="EMBL/GenBank/DDBJ databases">
        <authorList>
            <person name="Paterson Steve"/>
        </authorList>
    </citation>
    <scope>NUCLEOTIDE SEQUENCE [LARGE SCALE GENOMIC DNA]</scope>
    <source>
        <strain evidence="8">OBR1</strain>
    </source>
</reference>
<evidence type="ECO:0000256" key="2">
    <source>
        <dbReference type="ARBA" id="ARBA00022552"/>
    </source>
</evidence>
<sequence length="358" mass="40960">MTCLFAERRALRRWRYIKTAAMIYEGWRSRYLTRRSTREKLMTTPADKHAVQKNVLHPRNRHRGRYDFTALKQIHPDLIPFVKVNAYGDESVDFADPLAVKVLNQALLHHFYQIEHWVIPDGFLCPPVPGRADYVHHLADLLAEDNQSVVPRDASMLDVGCGANCIYPLIGHREYGWRFTGSEINPQAMQAANATIEANPGLNRAIRLRRQKNGKVILTGIIHKNEIFDAVLCNPPFHASAAEARQGSQRKLHNLGLDKNSPLNFGGQQDELWCDGGEKAFISQMISESANFARQCLWFTSLVSRKENLPDIYRALENVGAAKVRTINMAQGQKQSRFVAWSFFDTPARARWWLQKKR</sequence>
<dbReference type="EC" id="2.1.1.181" evidence="6"/>
<gene>
    <name evidence="6" type="primary">rlmF</name>
    <name evidence="7" type="ORF">BN1221_00802c</name>
</gene>
<dbReference type="InterPro" id="IPR010286">
    <property type="entry name" value="METTL16/RlmF"/>
</dbReference>
<proteinExistence type="inferred from homology"/>
<dbReference type="AlphaFoldDB" id="A0A0G4JR37"/>
<dbReference type="FunFam" id="3.40.50.150:FF:000045">
    <property type="entry name" value="Ribosomal RNA large subunit methyltransferase F"/>
    <property type="match status" value="1"/>
</dbReference>
<protein>
    <recommendedName>
        <fullName evidence="6">Ribosomal RNA large subunit methyltransferase F</fullName>
        <ecNumber evidence="6">2.1.1.181</ecNumber>
    </recommendedName>
    <alternativeName>
        <fullName evidence="6">23S rRNA mA1618 methyltransferase</fullName>
    </alternativeName>
    <alternativeName>
        <fullName evidence="6">rRNA adenine N-6-methyltransferase</fullName>
    </alternativeName>
</protein>
<comment type="function">
    <text evidence="6">Specifically methylates the adenine in position 1618 of 23S rRNA.</text>
</comment>
<dbReference type="GO" id="GO:0052907">
    <property type="term" value="F:23S rRNA (adenine(1618)-N(6))-methyltransferase activity"/>
    <property type="evidence" value="ECO:0007669"/>
    <property type="project" value="UniProtKB-EC"/>
</dbReference>
<dbReference type="PANTHER" id="PTHR13393">
    <property type="entry name" value="SAM-DEPENDENT METHYLTRANSFERASE"/>
    <property type="match status" value="1"/>
</dbReference>
<dbReference type="InterPro" id="IPR002052">
    <property type="entry name" value="DNA_methylase_N6_adenine_CS"/>
</dbReference>
<evidence type="ECO:0000256" key="3">
    <source>
        <dbReference type="ARBA" id="ARBA00022603"/>
    </source>
</evidence>
<dbReference type="GO" id="GO:0005737">
    <property type="term" value="C:cytoplasm"/>
    <property type="evidence" value="ECO:0007669"/>
    <property type="project" value="UniProtKB-SubCell"/>
</dbReference>
<accession>A0A0G4JR37</accession>
<comment type="catalytic activity">
    <reaction evidence="6">
        <text>adenosine(1618) in 23S rRNA + S-adenosyl-L-methionine = N(6)-methyladenosine(1618) in 23S rRNA + S-adenosyl-L-homocysteine + H(+)</text>
        <dbReference type="Rhea" id="RHEA:16497"/>
        <dbReference type="Rhea" id="RHEA-COMP:10229"/>
        <dbReference type="Rhea" id="RHEA-COMP:10231"/>
        <dbReference type="ChEBI" id="CHEBI:15378"/>
        <dbReference type="ChEBI" id="CHEBI:57856"/>
        <dbReference type="ChEBI" id="CHEBI:59789"/>
        <dbReference type="ChEBI" id="CHEBI:74411"/>
        <dbReference type="ChEBI" id="CHEBI:74449"/>
        <dbReference type="EC" id="2.1.1.181"/>
    </reaction>
</comment>
<evidence type="ECO:0000256" key="6">
    <source>
        <dbReference type="HAMAP-Rule" id="MF_01848"/>
    </source>
</evidence>
<comment type="subcellular location">
    <subcellularLocation>
        <location evidence="6">Cytoplasm</location>
    </subcellularLocation>
</comment>
<organism evidence="7 8">
    <name type="scientific">Brenneria goodwinii</name>
    <dbReference type="NCBI Taxonomy" id="1109412"/>
    <lineage>
        <taxon>Bacteria</taxon>
        <taxon>Pseudomonadati</taxon>
        <taxon>Pseudomonadota</taxon>
        <taxon>Gammaproteobacteria</taxon>
        <taxon>Enterobacterales</taxon>
        <taxon>Pectobacteriaceae</taxon>
        <taxon>Brenneria</taxon>
    </lineage>
</organism>
<dbReference type="SUPFAM" id="SSF53335">
    <property type="entry name" value="S-adenosyl-L-methionine-dependent methyltransferases"/>
    <property type="match status" value="1"/>
</dbReference>
<evidence type="ECO:0000256" key="1">
    <source>
        <dbReference type="ARBA" id="ARBA00022490"/>
    </source>
</evidence>
<dbReference type="HAMAP" id="MF_01848">
    <property type="entry name" value="23SrRNA_methyltr_F"/>
    <property type="match status" value="1"/>
</dbReference>
<keyword evidence="8" id="KW-1185">Reference proteome</keyword>
<keyword evidence="5 6" id="KW-0949">S-adenosyl-L-methionine</keyword>
<dbReference type="EMBL" id="CGIG01000001">
    <property type="protein sequence ID" value="CPR14394.1"/>
    <property type="molecule type" value="Genomic_DNA"/>
</dbReference>
<dbReference type="InterPro" id="IPR029063">
    <property type="entry name" value="SAM-dependent_MTases_sf"/>
</dbReference>
<comment type="similarity">
    <text evidence="6">Belongs to the methyltransferase superfamily. METTL16/RlmF family.</text>
</comment>
<keyword evidence="3 6" id="KW-0489">Methyltransferase</keyword>
<dbReference type="PROSITE" id="PS00092">
    <property type="entry name" value="N6_MTASE"/>
    <property type="match status" value="1"/>
</dbReference>
<evidence type="ECO:0000256" key="5">
    <source>
        <dbReference type="ARBA" id="ARBA00022691"/>
    </source>
</evidence>
<dbReference type="GO" id="GO:0003676">
    <property type="term" value="F:nucleic acid binding"/>
    <property type="evidence" value="ECO:0007669"/>
    <property type="project" value="InterPro"/>
</dbReference>
<dbReference type="InterPro" id="IPR016909">
    <property type="entry name" value="rRNA_lsu_MeTfrase_F"/>
</dbReference>
<name>A0A0G4JR37_9GAMM</name>
<keyword evidence="1 6" id="KW-0963">Cytoplasm</keyword>
<dbReference type="Gene3D" id="3.40.50.150">
    <property type="entry name" value="Vaccinia Virus protein VP39"/>
    <property type="match status" value="1"/>
</dbReference>